<protein>
    <submittedName>
        <fullName evidence="2">Uncharacterized protein</fullName>
    </submittedName>
</protein>
<feature type="signal peptide" evidence="1">
    <location>
        <begin position="1"/>
        <end position="25"/>
    </location>
</feature>
<reference evidence="2 3" key="1">
    <citation type="submission" date="2024-09" db="EMBL/GenBank/DDBJ databases">
        <authorList>
            <person name="Sun Q."/>
            <person name="Mori K."/>
        </authorList>
    </citation>
    <scope>NUCLEOTIDE SEQUENCE [LARGE SCALE GENOMIC DNA]</scope>
    <source>
        <strain evidence="2 3">TISTR 2452</strain>
    </source>
</reference>
<organism evidence="2 3">
    <name type="scientific">Paenibacillus aurantiacus</name>
    <dbReference type="NCBI Taxonomy" id="1936118"/>
    <lineage>
        <taxon>Bacteria</taxon>
        <taxon>Bacillati</taxon>
        <taxon>Bacillota</taxon>
        <taxon>Bacilli</taxon>
        <taxon>Bacillales</taxon>
        <taxon>Paenibacillaceae</taxon>
        <taxon>Paenibacillus</taxon>
    </lineage>
</organism>
<name>A0ABV5KYR8_9BACL</name>
<sequence length="145" mass="16413">MKRQMKLSFLFAVILTVFLSQSVSAYSGLADSKDYAITRTLGMDYVGKLDSTNDVDWLKYTNTYTFSTIVNIFVMPMNPAVNYDIEVDYCNTTGYCFPVNVADTGFGNTEYAKAINVPPGYTVYWKVKGHNYWDFGFDYATAIHS</sequence>
<accession>A0ABV5KYR8</accession>
<feature type="chain" id="PRO_5045257834" evidence="1">
    <location>
        <begin position="26"/>
        <end position="145"/>
    </location>
</feature>
<evidence type="ECO:0000256" key="1">
    <source>
        <dbReference type="SAM" id="SignalP"/>
    </source>
</evidence>
<proteinExistence type="predicted"/>
<dbReference type="RefSeq" id="WP_377500924.1">
    <property type="nucleotide sequence ID" value="NZ_JBHMDO010000047.1"/>
</dbReference>
<dbReference type="Proteomes" id="UP001589747">
    <property type="component" value="Unassembled WGS sequence"/>
</dbReference>
<keyword evidence="1" id="KW-0732">Signal</keyword>
<dbReference type="EMBL" id="JBHMDO010000047">
    <property type="protein sequence ID" value="MFB9330075.1"/>
    <property type="molecule type" value="Genomic_DNA"/>
</dbReference>
<evidence type="ECO:0000313" key="3">
    <source>
        <dbReference type="Proteomes" id="UP001589747"/>
    </source>
</evidence>
<comment type="caution">
    <text evidence="2">The sequence shown here is derived from an EMBL/GenBank/DDBJ whole genome shotgun (WGS) entry which is preliminary data.</text>
</comment>
<evidence type="ECO:0000313" key="2">
    <source>
        <dbReference type="EMBL" id="MFB9330075.1"/>
    </source>
</evidence>
<gene>
    <name evidence="2" type="ORF">ACFFSY_29380</name>
</gene>
<keyword evidence="3" id="KW-1185">Reference proteome</keyword>